<comment type="caution">
    <text evidence="1">The sequence shown here is derived from an EMBL/GenBank/DDBJ whole genome shotgun (WGS) entry which is preliminary data.</text>
</comment>
<evidence type="ECO:0000313" key="1">
    <source>
        <dbReference type="EMBL" id="NMH97712.1"/>
    </source>
</evidence>
<accession>A0ABX1SA03</accession>
<sequence length="45" mass="4878">MRSDAMYDAMYSATAMARGGRLDHRRCPHPPRGTGDVALTVVDGD</sequence>
<protein>
    <submittedName>
        <fullName evidence="1">Uncharacterized protein</fullName>
    </submittedName>
</protein>
<reference evidence="1 2" key="1">
    <citation type="submission" date="2020-04" db="EMBL/GenBank/DDBJ databases">
        <authorList>
            <person name="Klaysubun C."/>
            <person name="Duangmal K."/>
            <person name="Lipun K."/>
        </authorList>
    </citation>
    <scope>NUCLEOTIDE SEQUENCE [LARGE SCALE GENOMIC DNA]</scope>
    <source>
        <strain evidence="1 2">K10HN5</strain>
    </source>
</reference>
<evidence type="ECO:0000313" key="2">
    <source>
        <dbReference type="Proteomes" id="UP000820669"/>
    </source>
</evidence>
<keyword evidence="2" id="KW-1185">Reference proteome</keyword>
<organism evidence="1 2">
    <name type="scientific">Pseudonocardia acidicola</name>
    <dbReference type="NCBI Taxonomy" id="2724939"/>
    <lineage>
        <taxon>Bacteria</taxon>
        <taxon>Bacillati</taxon>
        <taxon>Actinomycetota</taxon>
        <taxon>Actinomycetes</taxon>
        <taxon>Pseudonocardiales</taxon>
        <taxon>Pseudonocardiaceae</taxon>
        <taxon>Pseudonocardia</taxon>
    </lineage>
</organism>
<dbReference type="EMBL" id="JAAXLA010000014">
    <property type="protein sequence ID" value="NMH97712.1"/>
    <property type="molecule type" value="Genomic_DNA"/>
</dbReference>
<gene>
    <name evidence="1" type="ORF">HF526_10375</name>
</gene>
<dbReference type="Proteomes" id="UP000820669">
    <property type="component" value="Unassembled WGS sequence"/>
</dbReference>
<dbReference type="RefSeq" id="WP_169381156.1">
    <property type="nucleotide sequence ID" value="NZ_JAAXLA010000014.1"/>
</dbReference>
<name>A0ABX1SA03_9PSEU</name>
<proteinExistence type="predicted"/>